<dbReference type="HOGENOM" id="CLU_059516_0_0_5"/>
<dbReference type="EMBL" id="CP006917">
    <property type="protein sequence ID" value="AHC39678.1"/>
    <property type="molecule type" value="Genomic_DNA"/>
</dbReference>
<evidence type="ECO:0000313" key="2">
    <source>
        <dbReference type="EMBL" id="AHC39678.1"/>
    </source>
</evidence>
<accession>V9R8Q4</accession>
<name>V9R8Q4_9RICK</name>
<dbReference type="KEGG" id="emr:EMUR_01185"/>
<organism evidence="2 3">
    <name type="scientific">Ehrlichia muris AS145</name>
    <dbReference type="NCBI Taxonomy" id="1423892"/>
    <lineage>
        <taxon>Bacteria</taxon>
        <taxon>Pseudomonadati</taxon>
        <taxon>Pseudomonadota</taxon>
        <taxon>Alphaproteobacteria</taxon>
        <taxon>Rickettsiales</taxon>
        <taxon>Anaplasmataceae</taxon>
        <taxon>Ehrlichia</taxon>
    </lineage>
</organism>
<feature type="compositionally biased region" description="Polar residues" evidence="1">
    <location>
        <begin position="284"/>
        <end position="322"/>
    </location>
</feature>
<proteinExistence type="predicted"/>
<dbReference type="RefSeq" id="WP_024071866.1">
    <property type="nucleotide sequence ID" value="NC_023063.1"/>
</dbReference>
<reference evidence="2 3" key="1">
    <citation type="journal article" date="2014" name="Genome Announc.">
        <title>Complete Genome Sequence of Ehrlichia muris Strain AS145T, a Model Monocytotropic Ehrlichia Strain.</title>
        <authorList>
            <person name="Thirumalapura N.R."/>
            <person name="Qin X."/>
            <person name="Kuriakose J.A."/>
            <person name="Walker D.H."/>
        </authorList>
    </citation>
    <scope>NUCLEOTIDE SEQUENCE [LARGE SCALE GENOMIC DNA]</scope>
    <source>
        <strain evidence="3">AS154</strain>
    </source>
</reference>
<feature type="compositionally biased region" description="Basic and acidic residues" evidence="1">
    <location>
        <begin position="323"/>
        <end position="332"/>
    </location>
</feature>
<dbReference type="OrthoDB" id="7163298at2"/>
<feature type="region of interest" description="Disordered" evidence="1">
    <location>
        <begin position="284"/>
        <end position="348"/>
    </location>
</feature>
<dbReference type="AlphaFoldDB" id="V9R8Q4"/>
<dbReference type="Proteomes" id="UP000018689">
    <property type="component" value="Chromosome"/>
</dbReference>
<gene>
    <name evidence="2" type="ORF">EMUR_01185</name>
</gene>
<evidence type="ECO:0000256" key="1">
    <source>
        <dbReference type="SAM" id="MobiDB-lite"/>
    </source>
</evidence>
<evidence type="ECO:0000313" key="3">
    <source>
        <dbReference type="Proteomes" id="UP000018689"/>
    </source>
</evidence>
<dbReference type="PATRIC" id="fig|1423892.3.peg.241"/>
<sequence length="348" mass="39455">MLTQLRNSWQKLSIPSFVKLLGSSNVSHFRDIKYDKSISGEQTWKDLRRNTVKVNGNYAKFFQVIDAHTTNNGTPRDNEYRKILYKILGAKFYEHSNIKISEDLVDECVTILNQNCLFGAFIEIPTCLGEDIKDRMHANHDIVPSIETSEAEIKIISESNLAITHRESLFLRNSNDGSSISRVNTLLSFNISSNDDGTVTYSNSKISLEIPQDLALNILRICPLRMANMFVPIKNAIRKISSFCTGTLFQKVAPYNIIHGPDTLTIGCSLPDYKCSPVAMTSKTENPQKNYQQSQYQTRSTFTPPQHLSENTRKPTGNSNKDPQQHVKEIRKPKVQPQKNPKTESRSL</sequence>
<protein>
    <submittedName>
        <fullName evidence="2">Uncharacterized protein</fullName>
    </submittedName>
</protein>
<keyword evidence="3" id="KW-1185">Reference proteome</keyword>